<dbReference type="EMBL" id="WWTN01000021">
    <property type="protein sequence ID" value="MZH56553.1"/>
    <property type="molecule type" value="Genomic_DNA"/>
</dbReference>
<evidence type="ECO:0000313" key="4">
    <source>
        <dbReference type="EMBL" id="MZH56553.1"/>
    </source>
</evidence>
<evidence type="ECO:0000259" key="3">
    <source>
        <dbReference type="PROSITE" id="PS50977"/>
    </source>
</evidence>
<name>A0AB36B896_CLOIN</name>
<dbReference type="InterPro" id="IPR009057">
    <property type="entry name" value="Homeodomain-like_sf"/>
</dbReference>
<dbReference type="SUPFAM" id="SSF46689">
    <property type="entry name" value="Homeodomain-like"/>
    <property type="match status" value="1"/>
</dbReference>
<evidence type="ECO:0000256" key="2">
    <source>
        <dbReference type="PROSITE-ProRule" id="PRU00335"/>
    </source>
</evidence>
<proteinExistence type="predicted"/>
<dbReference type="RefSeq" id="WP_161129279.1">
    <property type="nucleotide sequence ID" value="NZ_WWTM01000020.1"/>
</dbReference>
<feature type="domain" description="HTH tetR-type" evidence="3">
    <location>
        <begin position="12"/>
        <end position="72"/>
    </location>
</feature>
<evidence type="ECO:0000256" key="1">
    <source>
        <dbReference type="ARBA" id="ARBA00023125"/>
    </source>
</evidence>
<evidence type="ECO:0000313" key="5">
    <source>
        <dbReference type="Proteomes" id="UP000604383"/>
    </source>
</evidence>
<dbReference type="InterPro" id="IPR001647">
    <property type="entry name" value="HTH_TetR"/>
</dbReference>
<reference evidence="4" key="1">
    <citation type="journal article" date="2019" name="Nat. Med.">
        <title>A library of human gut bacterial isolates paired with longitudinal multiomics data enables mechanistic microbiome research.</title>
        <authorList>
            <person name="Poyet M."/>
            <person name="Groussin M."/>
            <person name="Gibbons S.M."/>
            <person name="Avila-Pacheco J."/>
            <person name="Jiang X."/>
            <person name="Kearney S.M."/>
            <person name="Perrotta A.R."/>
            <person name="Berdy B."/>
            <person name="Zhao S."/>
            <person name="Lieberman T.D."/>
            <person name="Swanson P.K."/>
            <person name="Smith M."/>
            <person name="Roesemann S."/>
            <person name="Alexander J.E."/>
            <person name="Rich S.A."/>
            <person name="Livny J."/>
            <person name="Vlamakis H."/>
            <person name="Clish C."/>
            <person name="Bullock K."/>
            <person name="Deik A."/>
            <person name="Scott J."/>
            <person name="Pierce K.A."/>
            <person name="Xavier R.J."/>
            <person name="Alm E.J."/>
        </authorList>
    </citation>
    <scope>NUCLEOTIDE SEQUENCE</scope>
    <source>
        <strain evidence="4">BIOML-A12</strain>
    </source>
</reference>
<sequence>MSRKAYSQQERTALKKRLHEIGLDIYLKQGIQNVKLPEILQLAGISKPFFYTFYPSLGDLIIDIIDEQRISIMKLLEKTQADETLDWRGKIEAFLYPLLHHREHRFFILSPEEEVWLYQRLTKQCFDSFQKSQIAFYEDLLAAWEVPLTAIAPQIMGNYLLSLIIVRNNAPTSLPFLFHEYLDETAALQIRLFIDHLESLRLQSIRQTLK</sequence>
<dbReference type="PROSITE" id="PS50977">
    <property type="entry name" value="HTH_TETR_2"/>
    <property type="match status" value="1"/>
</dbReference>
<comment type="caution">
    <text evidence="4">The sequence shown here is derived from an EMBL/GenBank/DDBJ whole genome shotgun (WGS) entry which is preliminary data.</text>
</comment>
<protein>
    <submittedName>
        <fullName evidence="4">TetR/AcrR family transcriptional regulator</fullName>
    </submittedName>
</protein>
<dbReference type="Proteomes" id="UP000604383">
    <property type="component" value="Unassembled WGS sequence"/>
</dbReference>
<keyword evidence="1 2" id="KW-0238">DNA-binding</keyword>
<dbReference type="Gene3D" id="1.10.357.10">
    <property type="entry name" value="Tetracycline Repressor, domain 2"/>
    <property type="match status" value="1"/>
</dbReference>
<accession>A0AB36B896</accession>
<dbReference type="GO" id="GO:0003677">
    <property type="term" value="F:DNA binding"/>
    <property type="evidence" value="ECO:0007669"/>
    <property type="project" value="UniProtKB-UniRule"/>
</dbReference>
<organism evidence="4 5">
    <name type="scientific">Clostridium innocuum</name>
    <dbReference type="NCBI Taxonomy" id="1522"/>
    <lineage>
        <taxon>Bacteria</taxon>
        <taxon>Bacillati</taxon>
        <taxon>Bacillota</taxon>
        <taxon>Clostridia</taxon>
        <taxon>Eubacteriales</taxon>
        <taxon>Clostridiaceae</taxon>
        <taxon>Clostridium</taxon>
    </lineage>
</organism>
<feature type="DNA-binding region" description="H-T-H motif" evidence="2">
    <location>
        <begin position="35"/>
        <end position="54"/>
    </location>
</feature>
<dbReference type="AlphaFoldDB" id="A0AB36B896"/>
<gene>
    <name evidence="4" type="ORF">GT664_12525</name>
</gene>